<feature type="transmembrane region" description="Helical" evidence="8">
    <location>
        <begin position="355"/>
        <end position="375"/>
    </location>
</feature>
<dbReference type="Pfam" id="PF13231">
    <property type="entry name" value="PMT_2"/>
    <property type="match status" value="1"/>
</dbReference>
<dbReference type="PANTHER" id="PTHR33908:SF11">
    <property type="entry name" value="MEMBRANE PROTEIN"/>
    <property type="match status" value="1"/>
</dbReference>
<keyword evidence="2" id="KW-1003">Cell membrane</keyword>
<evidence type="ECO:0000256" key="5">
    <source>
        <dbReference type="ARBA" id="ARBA00022692"/>
    </source>
</evidence>
<accession>A0A381U9C0</accession>
<proteinExistence type="predicted"/>
<keyword evidence="4" id="KW-0808">Transferase</keyword>
<feature type="transmembrane region" description="Helical" evidence="8">
    <location>
        <begin position="326"/>
        <end position="349"/>
    </location>
</feature>
<dbReference type="GO" id="GO:0005886">
    <property type="term" value="C:plasma membrane"/>
    <property type="evidence" value="ECO:0007669"/>
    <property type="project" value="UniProtKB-SubCell"/>
</dbReference>
<gene>
    <name evidence="10" type="ORF">METZ01_LOCUS76841</name>
</gene>
<evidence type="ECO:0000256" key="4">
    <source>
        <dbReference type="ARBA" id="ARBA00022679"/>
    </source>
</evidence>
<dbReference type="PROSITE" id="PS51257">
    <property type="entry name" value="PROKAR_LIPOPROTEIN"/>
    <property type="match status" value="1"/>
</dbReference>
<feature type="transmembrane region" description="Helical" evidence="8">
    <location>
        <begin position="382"/>
        <end position="400"/>
    </location>
</feature>
<evidence type="ECO:0000259" key="9">
    <source>
        <dbReference type="Pfam" id="PF13231"/>
    </source>
</evidence>
<keyword evidence="5 8" id="KW-0812">Transmembrane</keyword>
<dbReference type="InterPro" id="IPR050297">
    <property type="entry name" value="LipidA_mod_glycosyltrf_83"/>
</dbReference>
<name>A0A381U9C0_9ZZZZ</name>
<dbReference type="GO" id="GO:0008610">
    <property type="term" value="P:lipid biosynthetic process"/>
    <property type="evidence" value="ECO:0007669"/>
    <property type="project" value="UniProtKB-ARBA"/>
</dbReference>
<feature type="transmembrane region" description="Helical" evidence="8">
    <location>
        <begin position="209"/>
        <end position="228"/>
    </location>
</feature>
<evidence type="ECO:0000256" key="6">
    <source>
        <dbReference type="ARBA" id="ARBA00022989"/>
    </source>
</evidence>
<sequence>MNMPPRYFPALLLMLACFIRLIYFYQFQENPFFDHLPELWDQTLYHKGAQALVEGDPFALAPGEPNQQSPFYQYFLGLIYFFSGVELTSAWIVQLILGIVSTFLVYVIAKRYMSQGSAFMAAVMFTFYGGNWFYECTLYRASLVTLLILSVCLLLLRFAERPSIGLLIGSALSLSFLTQARTNLILFVPFALVYLWKKVFSRRDMGRKWLAGYLVIFFLASLPLLIWVKQIHGNWGPYDQTGGENFYLANSPDYSVRSVVHDKKYRNLLESERLGTRPALQLILKDIAERPLDVTKVYLKKVYYYFNDYEVPTTHNYYLSSELSSVLKWGSIPFGVIATLGISGFFWSWKSWKRLTLLHAFFLGNLLAYLPFFIFSRYRLSMVPFLCIFSAFTLQMIYQRFQKNDLRALSSVIISVFALGWFVKTAPLPEGKIRILDYINLSSAYLNNHKSDDDDRAYNYLERSWELSRSLPADLRNPKMIRRALSHFYFRKADSFWNKGDAVREAFALRRAIAFDFSSSPLHARYSSNLIKKGEPKKALLEALIALTLTPNSFDLNLLAGKIYTNELSHPLWGLYHFLLARNFADQPVPSSLENSIQNLQGVLNLNSIPFDLQKLTLKVRDRLTREILSLKSFSMNPTLPVEASNWASEKLYNYRLGLHQYLLFERGVNPAFIYHQLGMLEWNFFKNDNSAFYYLEKAWDHGLRTQQLASLLNDLSEKLATRNIS</sequence>
<feature type="transmembrane region" description="Helical" evidence="8">
    <location>
        <begin position="180"/>
        <end position="197"/>
    </location>
</feature>
<reference evidence="10" key="1">
    <citation type="submission" date="2018-05" db="EMBL/GenBank/DDBJ databases">
        <authorList>
            <person name="Lanie J.A."/>
            <person name="Ng W.-L."/>
            <person name="Kazmierczak K.M."/>
            <person name="Andrzejewski T.M."/>
            <person name="Davidsen T.M."/>
            <person name="Wayne K.J."/>
            <person name="Tettelin H."/>
            <person name="Glass J.I."/>
            <person name="Rusch D."/>
            <person name="Podicherti R."/>
            <person name="Tsui H.-C.T."/>
            <person name="Winkler M.E."/>
        </authorList>
    </citation>
    <scope>NUCLEOTIDE SEQUENCE</scope>
</reference>
<feature type="transmembrane region" description="Helical" evidence="8">
    <location>
        <begin position="140"/>
        <end position="159"/>
    </location>
</feature>
<organism evidence="10">
    <name type="scientific">marine metagenome</name>
    <dbReference type="NCBI Taxonomy" id="408172"/>
    <lineage>
        <taxon>unclassified sequences</taxon>
        <taxon>metagenomes</taxon>
        <taxon>ecological metagenomes</taxon>
    </lineage>
</organism>
<keyword evidence="3" id="KW-0328">Glycosyltransferase</keyword>
<comment type="subcellular location">
    <subcellularLocation>
        <location evidence="1">Cell membrane</location>
        <topology evidence="1">Multi-pass membrane protein</topology>
    </subcellularLocation>
</comment>
<evidence type="ECO:0000256" key="7">
    <source>
        <dbReference type="ARBA" id="ARBA00023136"/>
    </source>
</evidence>
<feature type="transmembrane region" description="Helical" evidence="8">
    <location>
        <begin position="90"/>
        <end position="109"/>
    </location>
</feature>
<keyword evidence="7 8" id="KW-0472">Membrane</keyword>
<protein>
    <recommendedName>
        <fullName evidence="9">Glycosyltransferase RgtA/B/C/D-like domain-containing protein</fullName>
    </recommendedName>
</protein>
<evidence type="ECO:0000313" key="10">
    <source>
        <dbReference type="EMBL" id="SVA23987.1"/>
    </source>
</evidence>
<dbReference type="InterPro" id="IPR011990">
    <property type="entry name" value="TPR-like_helical_dom_sf"/>
</dbReference>
<dbReference type="InterPro" id="IPR038731">
    <property type="entry name" value="RgtA/B/C-like"/>
</dbReference>
<dbReference type="PANTHER" id="PTHR33908">
    <property type="entry name" value="MANNOSYLTRANSFERASE YKCB-RELATED"/>
    <property type="match status" value="1"/>
</dbReference>
<dbReference type="AlphaFoldDB" id="A0A381U9C0"/>
<evidence type="ECO:0000256" key="2">
    <source>
        <dbReference type="ARBA" id="ARBA00022475"/>
    </source>
</evidence>
<feature type="transmembrane region" description="Helical" evidence="8">
    <location>
        <begin position="406"/>
        <end position="423"/>
    </location>
</feature>
<evidence type="ECO:0000256" key="3">
    <source>
        <dbReference type="ARBA" id="ARBA00022676"/>
    </source>
</evidence>
<evidence type="ECO:0000256" key="8">
    <source>
        <dbReference type="SAM" id="Phobius"/>
    </source>
</evidence>
<dbReference type="GO" id="GO:0016763">
    <property type="term" value="F:pentosyltransferase activity"/>
    <property type="evidence" value="ECO:0007669"/>
    <property type="project" value="TreeGrafter"/>
</dbReference>
<dbReference type="EMBL" id="UINC01005857">
    <property type="protein sequence ID" value="SVA23987.1"/>
    <property type="molecule type" value="Genomic_DNA"/>
</dbReference>
<keyword evidence="6 8" id="KW-1133">Transmembrane helix</keyword>
<feature type="domain" description="Glycosyltransferase RgtA/B/C/D-like" evidence="9">
    <location>
        <begin position="68"/>
        <end position="227"/>
    </location>
</feature>
<feature type="transmembrane region" description="Helical" evidence="8">
    <location>
        <begin position="7"/>
        <end position="25"/>
    </location>
</feature>
<evidence type="ECO:0000256" key="1">
    <source>
        <dbReference type="ARBA" id="ARBA00004651"/>
    </source>
</evidence>
<dbReference type="Gene3D" id="1.25.40.10">
    <property type="entry name" value="Tetratricopeptide repeat domain"/>
    <property type="match status" value="1"/>
</dbReference>